<evidence type="ECO:0000313" key="2">
    <source>
        <dbReference type="Proteomes" id="UP000838756"/>
    </source>
</evidence>
<dbReference type="Proteomes" id="UP000838756">
    <property type="component" value="Unassembled WGS sequence"/>
</dbReference>
<dbReference type="OrthoDB" id="407509at2759"/>
<accession>A0A8S4QMB5</accession>
<name>A0A8S4QMB5_9NEOP</name>
<gene>
    <name evidence="1" type="primary">jg8280</name>
    <name evidence="1" type="ORF">PAEG_LOCUS3862</name>
</gene>
<keyword evidence="2" id="KW-1185">Reference proteome</keyword>
<proteinExistence type="predicted"/>
<reference evidence="1" key="1">
    <citation type="submission" date="2022-03" db="EMBL/GenBank/DDBJ databases">
        <authorList>
            <person name="Lindestad O."/>
        </authorList>
    </citation>
    <scope>NUCLEOTIDE SEQUENCE</scope>
</reference>
<protein>
    <submittedName>
        <fullName evidence="1">Jg8280 protein</fullName>
    </submittedName>
</protein>
<organism evidence="1 2">
    <name type="scientific">Pararge aegeria aegeria</name>
    <dbReference type="NCBI Taxonomy" id="348720"/>
    <lineage>
        <taxon>Eukaryota</taxon>
        <taxon>Metazoa</taxon>
        <taxon>Ecdysozoa</taxon>
        <taxon>Arthropoda</taxon>
        <taxon>Hexapoda</taxon>
        <taxon>Insecta</taxon>
        <taxon>Pterygota</taxon>
        <taxon>Neoptera</taxon>
        <taxon>Endopterygota</taxon>
        <taxon>Lepidoptera</taxon>
        <taxon>Glossata</taxon>
        <taxon>Ditrysia</taxon>
        <taxon>Papilionoidea</taxon>
        <taxon>Nymphalidae</taxon>
        <taxon>Satyrinae</taxon>
        <taxon>Satyrini</taxon>
        <taxon>Parargina</taxon>
        <taxon>Pararge</taxon>
    </lineage>
</organism>
<dbReference type="AlphaFoldDB" id="A0A8S4QMB5"/>
<evidence type="ECO:0000313" key="1">
    <source>
        <dbReference type="EMBL" id="CAH2215776.1"/>
    </source>
</evidence>
<dbReference type="EMBL" id="CAKXAJ010012785">
    <property type="protein sequence ID" value="CAH2215776.1"/>
    <property type="molecule type" value="Genomic_DNA"/>
</dbReference>
<comment type="caution">
    <text evidence="1">The sequence shown here is derived from an EMBL/GenBank/DDBJ whole genome shotgun (WGS) entry which is preliminary data.</text>
</comment>
<sequence>MDTDSRPDPQIQIHATRYGASYIGSLSSEPKIRNEEIRRRTKVTDIAQRISNLKWQWAVMAVAGPMPVGADAFWSGDRESIRAVWDGRP</sequence>